<dbReference type="Pfam" id="PF02350">
    <property type="entry name" value="Epimerase_2"/>
    <property type="match status" value="1"/>
</dbReference>
<keyword evidence="2" id="KW-0378">Hydrolase</keyword>
<dbReference type="Gene3D" id="3.40.50.2000">
    <property type="entry name" value="Glycogen Phosphorylase B"/>
    <property type="match status" value="2"/>
</dbReference>
<dbReference type="EC" id="3.2.1.183" evidence="2"/>
<dbReference type="InterPro" id="IPR020004">
    <property type="entry name" value="UDP-GlcNAc_Epase"/>
</dbReference>
<dbReference type="GO" id="GO:0006047">
    <property type="term" value="P:UDP-N-acetylglucosamine metabolic process"/>
    <property type="evidence" value="ECO:0007669"/>
    <property type="project" value="InterPro"/>
</dbReference>
<name>A0A844YG32_9SPHN</name>
<dbReference type="PANTHER" id="PTHR43174">
    <property type="entry name" value="UDP-N-ACETYLGLUCOSAMINE 2-EPIMERASE"/>
    <property type="match status" value="1"/>
</dbReference>
<dbReference type="AlphaFoldDB" id="A0A844YG32"/>
<proteinExistence type="predicted"/>
<dbReference type="GO" id="GO:0004553">
    <property type="term" value="F:hydrolase activity, hydrolyzing O-glycosyl compounds"/>
    <property type="evidence" value="ECO:0007669"/>
    <property type="project" value="InterPro"/>
</dbReference>
<dbReference type="Proteomes" id="UP000445582">
    <property type="component" value="Unassembled WGS sequence"/>
</dbReference>
<keyword evidence="2" id="KW-0326">Glycosidase</keyword>
<keyword evidence="3" id="KW-1185">Reference proteome</keyword>
<dbReference type="NCBIfam" id="TIGR03568">
    <property type="entry name" value="NeuC_NnaA"/>
    <property type="match status" value="1"/>
</dbReference>
<dbReference type="OrthoDB" id="9803238at2"/>
<protein>
    <submittedName>
        <fullName evidence="2">UDP-N-acetylglucosamine 2-epimerase (Hydrolyzing)</fullName>
        <ecNumber evidence="2">3.2.1.183</ecNumber>
    </submittedName>
</protein>
<dbReference type="SUPFAM" id="SSF53756">
    <property type="entry name" value="UDP-Glycosyltransferase/glycogen phosphorylase"/>
    <property type="match status" value="1"/>
</dbReference>
<sequence length="380" mass="41043">MIAAKKLTYLTGTRADFGVMLPILRALDASDAIDLDLLVTGMHMSEKFGHTLNEVEGSGLRIASAFSCWIDEDSGPGMARSVAEVTRAVADFLEAHPRDGLILLGDRGEMLAGATAALFCGVPILHIAGGEVSGSVDDSIRHAISKLAHVHLVAAEDGRQRLLGLGEEAERIHLVGAPGLPGLKQLASVPLQALADRYGFSAQSDYVLLLFHPVVQDAMSAGRQFRVVLDALRERNLQIVALLPNADHGTGHIRNEIDRASELGQVFRVTHMPREDYLSVMRNARFLIGNSSSGIVEAATLETAVVNIGDRQAGRLRGPNVFDAELEPASIDRAIDAAMTFDTRGLENVYGTDEADRNIRHVIENIDLADTRLLKKAMTY</sequence>
<dbReference type="PANTHER" id="PTHR43174:SF3">
    <property type="entry name" value="UDP-N-ACETYLGLUCOSAMINE 2-EPIMERASE"/>
    <property type="match status" value="1"/>
</dbReference>
<dbReference type="InterPro" id="IPR003331">
    <property type="entry name" value="UDP_GlcNAc_Epimerase_2_dom"/>
</dbReference>
<feature type="domain" description="UDP-N-acetylglucosamine 2-epimerase" evidence="1">
    <location>
        <begin position="26"/>
        <end position="364"/>
    </location>
</feature>
<comment type="caution">
    <text evidence="2">The sequence shown here is derived from an EMBL/GenBank/DDBJ whole genome shotgun (WGS) entry which is preliminary data.</text>
</comment>
<gene>
    <name evidence="2" type="primary">neuC</name>
    <name evidence="2" type="ORF">GRI48_08815</name>
</gene>
<evidence type="ECO:0000313" key="2">
    <source>
        <dbReference type="EMBL" id="MXO63111.1"/>
    </source>
</evidence>
<accession>A0A844YG32</accession>
<organism evidence="2 3">
    <name type="scientific">Qipengyuania oceanensis</name>
    <dbReference type="NCBI Taxonomy" id="1463597"/>
    <lineage>
        <taxon>Bacteria</taxon>
        <taxon>Pseudomonadati</taxon>
        <taxon>Pseudomonadota</taxon>
        <taxon>Alphaproteobacteria</taxon>
        <taxon>Sphingomonadales</taxon>
        <taxon>Erythrobacteraceae</taxon>
        <taxon>Qipengyuania</taxon>
    </lineage>
</organism>
<evidence type="ECO:0000313" key="3">
    <source>
        <dbReference type="Proteomes" id="UP000445582"/>
    </source>
</evidence>
<dbReference type="InterPro" id="IPR029767">
    <property type="entry name" value="WecB-like"/>
</dbReference>
<evidence type="ECO:0000259" key="1">
    <source>
        <dbReference type="Pfam" id="PF02350"/>
    </source>
</evidence>
<dbReference type="EMBL" id="WTYN01000001">
    <property type="protein sequence ID" value="MXO63111.1"/>
    <property type="molecule type" value="Genomic_DNA"/>
</dbReference>
<dbReference type="RefSeq" id="WP_160674200.1">
    <property type="nucleotide sequence ID" value="NZ_WTYN01000001.1"/>
</dbReference>
<reference evidence="2 3" key="1">
    <citation type="submission" date="2019-12" db="EMBL/GenBank/DDBJ databases">
        <title>Genomic-based taxomic classification of the family Erythrobacteraceae.</title>
        <authorList>
            <person name="Xu L."/>
        </authorList>
    </citation>
    <scope>NUCLEOTIDE SEQUENCE [LARGE SCALE GENOMIC DNA]</scope>
    <source>
        <strain evidence="2 3">MCCC 1A09965</strain>
    </source>
</reference>